<reference evidence="1 3" key="1">
    <citation type="submission" date="2016-02" db="EMBL/GenBank/DDBJ databases">
        <authorList>
            <person name="Nicholson A.C."/>
            <person name="Humrighouse B.W."/>
            <person name="Loparev V."/>
            <person name="Emery B."/>
            <person name="Graziano J."/>
            <person name="McQuiston J.R."/>
        </authorList>
    </citation>
    <scope>NUCLEOTIDE SEQUENCE [LARGE SCALE GENOMIC DNA]</scope>
    <source>
        <strain evidence="1 3">E6809</strain>
    </source>
</reference>
<sequence length="239" mass="28046">MNYTFIRPSYSNHNNINISMKMYFIPIYTGLVEKNYENLKTYFLHQPHHFLPLTSLRNEILQNLQLELFQTAIFGTNHFLERMVKLALIEKHTLGLDYSNHETYNQKTLEAIDLYDSLTLFKSLDSAEEQNLISESEKATLTILRQKIRNPFSHAEIKKILMDAPVNFTGFMFNINDVKESIIKGRSIRLGEKKEITTLSSTISQLYQQKYSEQMALDYFVTVYEIMINIDKKLLDLPK</sequence>
<dbReference type="EMBL" id="MAHS01000001">
    <property type="protein sequence ID" value="OPB53245.1"/>
    <property type="molecule type" value="Genomic_DNA"/>
</dbReference>
<dbReference type="AlphaFoldDB" id="A0A1T3DIU9"/>
<gene>
    <name evidence="1" type="ORF">AYC66_16890</name>
    <name evidence="2" type="ORF">BAY09_09980</name>
</gene>
<dbReference type="RefSeq" id="WP_034847944.1">
    <property type="nucleotide sequence ID" value="NZ_CBYF010000038.1"/>
</dbReference>
<organism evidence="2">
    <name type="scientific">Elizabethkingia anophelis</name>
    <dbReference type="NCBI Taxonomy" id="1117645"/>
    <lineage>
        <taxon>Bacteria</taxon>
        <taxon>Pseudomonadati</taxon>
        <taxon>Bacteroidota</taxon>
        <taxon>Flavobacteriia</taxon>
        <taxon>Flavobacteriales</taxon>
        <taxon>Weeksellaceae</taxon>
        <taxon>Elizabethkingia</taxon>
    </lineage>
</organism>
<reference evidence="2" key="2">
    <citation type="submission" date="2016-06" db="EMBL/GenBank/DDBJ databases">
        <authorList>
            <person name="Nicholson A.C."/>
        </authorList>
    </citation>
    <scope>NUCLEOTIDE SEQUENCE [LARGE SCALE GENOMIC DNA]</scope>
    <source>
        <strain evidence="2">E6809</strain>
    </source>
</reference>
<dbReference type="EMBL" id="CP014339">
    <property type="protein sequence ID" value="AQX52250.1"/>
    <property type="molecule type" value="Genomic_DNA"/>
</dbReference>
<dbReference type="Proteomes" id="UP000189738">
    <property type="component" value="Chromosome"/>
</dbReference>
<evidence type="ECO:0000313" key="2">
    <source>
        <dbReference type="EMBL" id="OPB53245.1"/>
    </source>
</evidence>
<evidence type="ECO:0000313" key="3">
    <source>
        <dbReference type="Proteomes" id="UP000189738"/>
    </source>
</evidence>
<name>A0A1T3DIU9_9FLAO</name>
<protein>
    <submittedName>
        <fullName evidence="2">Uncharacterized protein</fullName>
    </submittedName>
</protein>
<accession>A0A1T3DIU9</accession>
<evidence type="ECO:0000313" key="1">
    <source>
        <dbReference type="EMBL" id="AQX52250.1"/>
    </source>
</evidence>
<proteinExistence type="predicted"/>